<comment type="caution">
    <text evidence="1">The sequence shown here is derived from an EMBL/GenBank/DDBJ whole genome shotgun (WGS) entry which is preliminary data.</text>
</comment>
<protein>
    <submittedName>
        <fullName evidence="1">Uncharacterized protein</fullName>
    </submittedName>
</protein>
<name>A0A066X646_COLSU</name>
<dbReference type="AlphaFoldDB" id="A0A066X646"/>
<proteinExistence type="predicted"/>
<organism evidence="1 2">
    <name type="scientific">Colletotrichum sublineola</name>
    <name type="common">Sorghum anthracnose fungus</name>
    <dbReference type="NCBI Taxonomy" id="1173701"/>
    <lineage>
        <taxon>Eukaryota</taxon>
        <taxon>Fungi</taxon>
        <taxon>Dikarya</taxon>
        <taxon>Ascomycota</taxon>
        <taxon>Pezizomycotina</taxon>
        <taxon>Sordariomycetes</taxon>
        <taxon>Hypocreomycetidae</taxon>
        <taxon>Glomerellales</taxon>
        <taxon>Glomerellaceae</taxon>
        <taxon>Colletotrichum</taxon>
        <taxon>Colletotrichum graminicola species complex</taxon>
    </lineage>
</organism>
<keyword evidence="2" id="KW-1185">Reference proteome</keyword>
<gene>
    <name evidence="1" type="ORF">CSUB01_11742</name>
</gene>
<dbReference type="HOGENOM" id="CLU_1855154_0_0_1"/>
<dbReference type="OrthoDB" id="10042665at2759"/>
<dbReference type="EMBL" id="JMSE01001131">
    <property type="protein sequence ID" value="KDN64437.1"/>
    <property type="molecule type" value="Genomic_DNA"/>
</dbReference>
<reference evidence="2" key="1">
    <citation type="journal article" date="2014" name="Genome Announc.">
        <title>Draft genome sequence of Colletotrichum sublineola, a destructive pathogen of cultivated sorghum.</title>
        <authorList>
            <person name="Baroncelli R."/>
            <person name="Sanz-Martin J.M."/>
            <person name="Rech G.E."/>
            <person name="Sukno S.A."/>
            <person name="Thon M.R."/>
        </authorList>
    </citation>
    <scope>NUCLEOTIDE SEQUENCE [LARGE SCALE GENOMIC DNA]</scope>
    <source>
        <strain evidence="2">TX430BB</strain>
    </source>
</reference>
<evidence type="ECO:0000313" key="1">
    <source>
        <dbReference type="EMBL" id="KDN64437.1"/>
    </source>
</evidence>
<evidence type="ECO:0000313" key="2">
    <source>
        <dbReference type="Proteomes" id="UP000027238"/>
    </source>
</evidence>
<accession>A0A066X646</accession>
<dbReference type="Proteomes" id="UP000027238">
    <property type="component" value="Unassembled WGS sequence"/>
</dbReference>
<sequence length="138" mass="15624">MVIWRQFVEGTKWAPSKRLTDEQYQKLATLSINGREIKNIVKTAFGITSEITAGPRASEEGGGCKDGRELHIKGSERFCNIDDDETEEELPMGPWLAWSTQQMEDHLVLLRRVTAAQELQVIILILQVLSRISTEVIN</sequence>